<feature type="domain" description="Fe/B12 periplasmic-binding" evidence="4">
    <location>
        <begin position="105"/>
        <end position="369"/>
    </location>
</feature>
<dbReference type="Gene3D" id="3.40.50.1980">
    <property type="entry name" value="Nitrogenase molybdenum iron protein domain"/>
    <property type="match status" value="2"/>
</dbReference>
<dbReference type="PANTHER" id="PTHR30535:SF4">
    <property type="entry name" value="HEMIN-BINDING PERIPLASMIC PROTEIN HMUT"/>
    <property type="match status" value="1"/>
</dbReference>
<dbReference type="Proteomes" id="UP001139722">
    <property type="component" value="Unassembled WGS sequence"/>
</dbReference>
<comment type="similarity">
    <text evidence="1">Belongs to the bacterial solute-binding protein 8 family.</text>
</comment>
<evidence type="ECO:0000256" key="2">
    <source>
        <dbReference type="SAM" id="MobiDB-lite"/>
    </source>
</evidence>
<protein>
    <submittedName>
        <fullName evidence="5">Iron complex transport system substrate-binding protein</fullName>
    </submittedName>
</protein>
<reference evidence="5" key="1">
    <citation type="submission" date="2022-06" db="EMBL/GenBank/DDBJ databases">
        <title>Sequencing the genomes of 1000 actinobacteria strains.</title>
        <authorList>
            <person name="Klenk H.-P."/>
        </authorList>
    </citation>
    <scope>NUCLEOTIDE SEQUENCE</scope>
    <source>
        <strain evidence="5">DSM 22016</strain>
    </source>
</reference>
<dbReference type="SUPFAM" id="SSF53807">
    <property type="entry name" value="Helical backbone' metal receptor"/>
    <property type="match status" value="1"/>
</dbReference>
<dbReference type="OrthoDB" id="9797736at2"/>
<name>A0A9X2H760_9MICO</name>
<comment type="caution">
    <text evidence="5">The sequence shown here is derived from an EMBL/GenBank/DDBJ whole genome shotgun (WGS) entry which is preliminary data.</text>
</comment>
<dbReference type="InterPro" id="IPR050902">
    <property type="entry name" value="ABC_Transporter_SBP"/>
</dbReference>
<evidence type="ECO:0000256" key="3">
    <source>
        <dbReference type="SAM" id="SignalP"/>
    </source>
</evidence>
<dbReference type="EMBL" id="JAMZDY010000001">
    <property type="protein sequence ID" value="MCP2370664.1"/>
    <property type="molecule type" value="Genomic_DNA"/>
</dbReference>
<evidence type="ECO:0000256" key="1">
    <source>
        <dbReference type="ARBA" id="ARBA00008814"/>
    </source>
</evidence>
<feature type="region of interest" description="Disordered" evidence="2">
    <location>
        <begin position="374"/>
        <end position="397"/>
    </location>
</feature>
<evidence type="ECO:0000313" key="5">
    <source>
        <dbReference type="EMBL" id="MCP2370664.1"/>
    </source>
</evidence>
<dbReference type="AlphaFoldDB" id="A0A9X2H760"/>
<accession>A0A9X2H760</accession>
<evidence type="ECO:0000313" key="6">
    <source>
        <dbReference type="Proteomes" id="UP001139722"/>
    </source>
</evidence>
<dbReference type="Pfam" id="PF01497">
    <property type="entry name" value="Peripla_BP_2"/>
    <property type="match status" value="1"/>
</dbReference>
<dbReference type="RefSeq" id="WP_156998211.1">
    <property type="nucleotide sequence ID" value="NZ_BAAANU010000007.1"/>
</dbReference>
<gene>
    <name evidence="5" type="ORF">BJ978_001340</name>
</gene>
<dbReference type="PANTHER" id="PTHR30535">
    <property type="entry name" value="VITAMIN B12-BINDING PROTEIN"/>
    <property type="match status" value="1"/>
</dbReference>
<dbReference type="InterPro" id="IPR002491">
    <property type="entry name" value="ABC_transptr_periplasmic_BD"/>
</dbReference>
<evidence type="ECO:0000259" key="4">
    <source>
        <dbReference type="PROSITE" id="PS50983"/>
    </source>
</evidence>
<dbReference type="PROSITE" id="PS50983">
    <property type="entry name" value="FE_B12_PBP"/>
    <property type="match status" value="1"/>
</dbReference>
<keyword evidence="6" id="KW-1185">Reference proteome</keyword>
<keyword evidence="3" id="KW-0732">Signal</keyword>
<feature type="signal peptide" evidence="3">
    <location>
        <begin position="1"/>
        <end position="31"/>
    </location>
</feature>
<organism evidence="5 6">
    <name type="scientific">Agromyces terreus</name>
    <dbReference type="NCBI Taxonomy" id="424795"/>
    <lineage>
        <taxon>Bacteria</taxon>
        <taxon>Bacillati</taxon>
        <taxon>Actinomycetota</taxon>
        <taxon>Actinomycetes</taxon>
        <taxon>Micrococcales</taxon>
        <taxon>Microbacteriaceae</taxon>
        <taxon>Agromyces</taxon>
    </lineage>
</organism>
<feature type="chain" id="PRO_5040836502" evidence="3">
    <location>
        <begin position="32"/>
        <end position="397"/>
    </location>
</feature>
<proteinExistence type="inferred from homology"/>
<feature type="compositionally biased region" description="Low complexity" evidence="2">
    <location>
        <begin position="374"/>
        <end position="389"/>
    </location>
</feature>
<sequence length="397" mass="39893">MTKLRNARAGVTALAALATLCLTGCAVGANAGNAGTAEAECPGASTPFDGLELAADVRTIDGPSTACLADTSLPIIASDEASAVPLTVTGADGVEVTVDSTERILPIDITGTIAATVFSLGLGDHVVGRDSSTGFAEASDLPEVTQEGHTLSAEAVLALDPTVVITDTTLGPRDVLAQLRDAGIPVVIVTKERSVENIGELVDQIAGALGVPERAALLKSAIDADLSSVTDPINATIPADPADRPRMIFLYVRGSANVYYLFGEESGADSLIDAVGGFDVAGEIGWEGMRPVTAEALVQAAPDVVLVMTEGLASTGGVDGLLERLPALASTPAGEHRRIVDMADTEVLGFGPRTPAVVDALARAVWAPDTVAAASAAGGTDGDAATGTADGDDGDDG</sequence>